<dbReference type="InterPro" id="IPR029045">
    <property type="entry name" value="ClpP/crotonase-like_dom_sf"/>
</dbReference>
<accession>A0ABP6RU47</accession>
<evidence type="ECO:0000256" key="2">
    <source>
        <dbReference type="ARBA" id="ARBA00023098"/>
    </source>
</evidence>
<evidence type="ECO:0000256" key="4">
    <source>
        <dbReference type="RuleBase" id="RU003707"/>
    </source>
</evidence>
<keyword evidence="2" id="KW-0443">Lipid metabolism</keyword>
<dbReference type="PROSITE" id="PS00166">
    <property type="entry name" value="ENOYL_COA_HYDRATASE"/>
    <property type="match status" value="1"/>
</dbReference>
<dbReference type="EMBL" id="BAAAYK010000038">
    <property type="protein sequence ID" value="GAA3356863.1"/>
    <property type="molecule type" value="Genomic_DNA"/>
</dbReference>
<comment type="caution">
    <text evidence="5">The sequence shown here is derived from an EMBL/GenBank/DDBJ whole genome shotgun (WGS) entry which is preliminary data.</text>
</comment>
<evidence type="ECO:0000313" key="6">
    <source>
        <dbReference type="Proteomes" id="UP001500483"/>
    </source>
</evidence>
<organism evidence="5 6">
    <name type="scientific">Saccharopolyspora gregorii</name>
    <dbReference type="NCBI Taxonomy" id="33914"/>
    <lineage>
        <taxon>Bacteria</taxon>
        <taxon>Bacillati</taxon>
        <taxon>Actinomycetota</taxon>
        <taxon>Actinomycetes</taxon>
        <taxon>Pseudonocardiales</taxon>
        <taxon>Pseudonocardiaceae</taxon>
        <taxon>Saccharopolyspora</taxon>
    </lineage>
</organism>
<dbReference type="PANTHER" id="PTHR11941:SF169">
    <property type="entry name" value="(7AS)-7A-METHYL-1,5-DIOXO-2,3,5,6,7,7A-HEXAHYDRO-1H-INDENE-CARBOXYL-COA HYDROLASE"/>
    <property type="match status" value="1"/>
</dbReference>
<dbReference type="SUPFAM" id="SSF52096">
    <property type="entry name" value="ClpP/crotonase"/>
    <property type="match status" value="1"/>
</dbReference>
<protein>
    <submittedName>
        <fullName evidence="5">Enoyl-CoA hydratase/isomerase family protein</fullName>
    </submittedName>
</protein>
<comment type="similarity">
    <text evidence="1 4">Belongs to the enoyl-CoA hydratase/isomerase family.</text>
</comment>
<sequence>MDADLLDRGGVGLTVQGRRATITLDRPDKLNAQTPATWAALRDIGQSLDPEVRVVVVRGRGRAFSAGLDRRLFGADEVDGEPGLVSLGQRPTEEADAAIATFQQGFSWLREPDRVTIAAVHGHAIGAGFQLALACDLRVLTEDASLRMAETGLGLVPDLGGTLPLVRAVGYARAVEICVSGRDVPAAEALRIGLANSVVAADELDAEVDRLVEALSAPPEGAVRETLALLAQADEAVDPEQQLAAERAAQIRRISGMLGSG</sequence>
<keyword evidence="6" id="KW-1185">Reference proteome</keyword>
<name>A0ABP6RU47_9PSEU</name>
<evidence type="ECO:0000313" key="5">
    <source>
        <dbReference type="EMBL" id="GAA3356863.1"/>
    </source>
</evidence>
<keyword evidence="3" id="KW-0456">Lyase</keyword>
<dbReference type="Proteomes" id="UP001500483">
    <property type="component" value="Unassembled WGS sequence"/>
</dbReference>
<proteinExistence type="inferred from homology"/>
<dbReference type="CDD" id="cd06558">
    <property type="entry name" value="crotonase-like"/>
    <property type="match status" value="1"/>
</dbReference>
<gene>
    <name evidence="5" type="ORF">GCM10020366_22530</name>
</gene>
<evidence type="ECO:0000256" key="1">
    <source>
        <dbReference type="ARBA" id="ARBA00005254"/>
    </source>
</evidence>
<dbReference type="Gene3D" id="3.90.226.10">
    <property type="entry name" value="2-enoyl-CoA Hydratase, Chain A, domain 1"/>
    <property type="match status" value="1"/>
</dbReference>
<evidence type="ECO:0000256" key="3">
    <source>
        <dbReference type="ARBA" id="ARBA00023239"/>
    </source>
</evidence>
<dbReference type="InterPro" id="IPR018376">
    <property type="entry name" value="Enoyl-CoA_hyd/isom_CS"/>
</dbReference>
<dbReference type="InterPro" id="IPR001753">
    <property type="entry name" value="Enoyl-CoA_hydra/iso"/>
</dbReference>
<reference evidence="6" key="1">
    <citation type="journal article" date="2019" name="Int. J. Syst. Evol. Microbiol.">
        <title>The Global Catalogue of Microorganisms (GCM) 10K type strain sequencing project: providing services to taxonomists for standard genome sequencing and annotation.</title>
        <authorList>
            <consortium name="The Broad Institute Genomics Platform"/>
            <consortium name="The Broad Institute Genome Sequencing Center for Infectious Disease"/>
            <person name="Wu L."/>
            <person name="Ma J."/>
        </authorList>
    </citation>
    <scope>NUCLEOTIDE SEQUENCE [LARGE SCALE GENOMIC DNA]</scope>
    <source>
        <strain evidence="6">JCM 9687</strain>
    </source>
</reference>
<dbReference type="Pfam" id="PF00378">
    <property type="entry name" value="ECH_1"/>
    <property type="match status" value="1"/>
</dbReference>
<dbReference type="RefSeq" id="WP_344926042.1">
    <property type="nucleotide sequence ID" value="NZ_BAAAYK010000038.1"/>
</dbReference>
<dbReference type="PANTHER" id="PTHR11941">
    <property type="entry name" value="ENOYL-COA HYDRATASE-RELATED"/>
    <property type="match status" value="1"/>
</dbReference>